<dbReference type="GO" id="GO:0046872">
    <property type="term" value="F:metal ion binding"/>
    <property type="evidence" value="ECO:0007669"/>
    <property type="project" value="UniProtKB-KW"/>
</dbReference>
<dbReference type="InterPro" id="IPR017896">
    <property type="entry name" value="4Fe4S_Fe-S-bd"/>
</dbReference>
<evidence type="ECO:0000313" key="6">
    <source>
        <dbReference type="Proteomes" id="UP000078390"/>
    </source>
</evidence>
<keyword evidence="2" id="KW-0408">Iron</keyword>
<evidence type="ECO:0000259" key="4">
    <source>
        <dbReference type="PROSITE" id="PS51379"/>
    </source>
</evidence>
<evidence type="ECO:0000313" key="5">
    <source>
        <dbReference type="EMBL" id="OAQ21746.1"/>
    </source>
</evidence>
<name>A0A179D6R6_9BACT</name>
<dbReference type="STRING" id="999894.TDIS_0264"/>
<evidence type="ECO:0000256" key="2">
    <source>
        <dbReference type="ARBA" id="ARBA00023004"/>
    </source>
</evidence>
<dbReference type="Gene3D" id="3.30.70.20">
    <property type="match status" value="1"/>
</dbReference>
<gene>
    <name evidence="5" type="ORF">TDIS_0264</name>
</gene>
<keyword evidence="1" id="KW-0479">Metal-binding</keyword>
<dbReference type="Pfam" id="PF00037">
    <property type="entry name" value="Fer4"/>
    <property type="match status" value="1"/>
</dbReference>
<dbReference type="InterPro" id="IPR017900">
    <property type="entry name" value="4Fe4S_Fe_S_CS"/>
</dbReference>
<organism evidence="5 6">
    <name type="scientific">Thermosulfurimonas dismutans</name>
    <dbReference type="NCBI Taxonomy" id="999894"/>
    <lineage>
        <taxon>Bacteria</taxon>
        <taxon>Pseudomonadati</taxon>
        <taxon>Thermodesulfobacteriota</taxon>
        <taxon>Thermodesulfobacteria</taxon>
        <taxon>Thermodesulfobacteriales</taxon>
        <taxon>Thermodesulfobacteriaceae</taxon>
        <taxon>Thermosulfurimonas</taxon>
    </lineage>
</organism>
<protein>
    <recommendedName>
        <fullName evidence="4">4Fe-4S ferredoxin-type domain-containing protein</fullName>
    </recommendedName>
</protein>
<keyword evidence="3" id="KW-0411">Iron-sulfur</keyword>
<proteinExistence type="predicted"/>
<dbReference type="GO" id="GO:0051536">
    <property type="term" value="F:iron-sulfur cluster binding"/>
    <property type="evidence" value="ECO:0007669"/>
    <property type="project" value="UniProtKB-KW"/>
</dbReference>
<dbReference type="PROSITE" id="PS51379">
    <property type="entry name" value="4FE4S_FER_2"/>
    <property type="match status" value="1"/>
</dbReference>
<keyword evidence="6" id="KW-1185">Reference proteome</keyword>
<evidence type="ECO:0000256" key="3">
    <source>
        <dbReference type="ARBA" id="ARBA00023014"/>
    </source>
</evidence>
<dbReference type="Proteomes" id="UP000078390">
    <property type="component" value="Unassembled WGS sequence"/>
</dbReference>
<accession>A0A179D6R6</accession>
<dbReference type="EMBL" id="LWLG01000001">
    <property type="protein sequence ID" value="OAQ21746.1"/>
    <property type="molecule type" value="Genomic_DNA"/>
</dbReference>
<reference evidence="5 6" key="1">
    <citation type="submission" date="2016-04" db="EMBL/GenBank/DDBJ databases">
        <title>Genome analysis of Thermosulfurimonas dismutans, the first thermophilic sulfur-disproportionating bacterium of the phylum Thermodesulfobacteria.</title>
        <authorList>
            <person name="Mardanov A.V."/>
            <person name="Beletsky A.V."/>
            <person name="Kadnikov V.V."/>
            <person name="Slobodkin A.I."/>
            <person name="Ravin N.V."/>
        </authorList>
    </citation>
    <scope>NUCLEOTIDE SEQUENCE [LARGE SCALE GENOMIC DNA]</scope>
    <source>
        <strain evidence="5 6">S95</strain>
    </source>
</reference>
<feature type="domain" description="4Fe-4S ferredoxin-type" evidence="4">
    <location>
        <begin position="12"/>
        <end position="39"/>
    </location>
</feature>
<dbReference type="SUPFAM" id="SSF54862">
    <property type="entry name" value="4Fe-4S ferredoxins"/>
    <property type="match status" value="1"/>
</dbReference>
<dbReference type="AlphaFoldDB" id="A0A179D6R6"/>
<comment type="caution">
    <text evidence="5">The sequence shown here is derived from an EMBL/GenBank/DDBJ whole genome shotgun (WGS) entry which is preliminary data.</text>
</comment>
<sequence>MGRNRNVQGYRVVEVVAYEKCTGCGICYLMCPDVVLEVK</sequence>
<evidence type="ECO:0000256" key="1">
    <source>
        <dbReference type="ARBA" id="ARBA00022723"/>
    </source>
</evidence>
<dbReference type="PROSITE" id="PS00198">
    <property type="entry name" value="4FE4S_FER_1"/>
    <property type="match status" value="1"/>
</dbReference>